<dbReference type="Pfam" id="PF00379">
    <property type="entry name" value="Chitin_bind_4"/>
    <property type="match status" value="1"/>
</dbReference>
<feature type="compositionally biased region" description="Low complexity" evidence="2">
    <location>
        <begin position="227"/>
        <end position="238"/>
    </location>
</feature>
<organism evidence="3 4">
    <name type="scientific">Anopheles christyi</name>
    <dbReference type="NCBI Taxonomy" id="43041"/>
    <lineage>
        <taxon>Eukaryota</taxon>
        <taxon>Metazoa</taxon>
        <taxon>Ecdysozoa</taxon>
        <taxon>Arthropoda</taxon>
        <taxon>Hexapoda</taxon>
        <taxon>Insecta</taxon>
        <taxon>Pterygota</taxon>
        <taxon>Neoptera</taxon>
        <taxon>Endopterygota</taxon>
        <taxon>Diptera</taxon>
        <taxon>Nematocera</taxon>
        <taxon>Culicoidea</taxon>
        <taxon>Culicidae</taxon>
        <taxon>Anophelinae</taxon>
        <taxon>Anopheles</taxon>
    </lineage>
</organism>
<reference evidence="4" key="1">
    <citation type="submission" date="2013-03" db="EMBL/GenBank/DDBJ databases">
        <title>The Genome Sequence of Anopheles christyi ACHKN1017.</title>
        <authorList>
            <consortium name="The Broad Institute Genomics Platform"/>
            <person name="Neafsey D.E."/>
            <person name="Besansky N."/>
            <person name="Walker B."/>
            <person name="Young S.K."/>
            <person name="Zeng Q."/>
            <person name="Gargeya S."/>
            <person name="Fitzgerald M."/>
            <person name="Haas B."/>
            <person name="Abouelleil A."/>
            <person name="Allen A.W."/>
            <person name="Alvarado L."/>
            <person name="Arachchi H.M."/>
            <person name="Berlin A.M."/>
            <person name="Chapman S.B."/>
            <person name="Gainer-Dewar J."/>
            <person name="Goldberg J."/>
            <person name="Griggs A."/>
            <person name="Gujja S."/>
            <person name="Hansen M."/>
            <person name="Howarth C."/>
            <person name="Imamovic A."/>
            <person name="Ireland A."/>
            <person name="Larimer J."/>
            <person name="McCowan C."/>
            <person name="Murphy C."/>
            <person name="Pearson M."/>
            <person name="Poon T.W."/>
            <person name="Priest M."/>
            <person name="Roberts A."/>
            <person name="Saif S."/>
            <person name="Shea T."/>
            <person name="Sisk P."/>
            <person name="Sykes S."/>
            <person name="Wortman J."/>
            <person name="Nusbaum C."/>
            <person name="Birren B."/>
        </authorList>
    </citation>
    <scope>NUCLEOTIDE SEQUENCE [LARGE SCALE GENOMIC DNA]</scope>
    <source>
        <strain evidence="4">ACHKN1017</strain>
    </source>
</reference>
<evidence type="ECO:0000256" key="1">
    <source>
        <dbReference type="PROSITE-ProRule" id="PRU00497"/>
    </source>
</evidence>
<feature type="compositionally biased region" description="Low complexity" evidence="2">
    <location>
        <begin position="248"/>
        <end position="286"/>
    </location>
</feature>
<dbReference type="PROSITE" id="PS51155">
    <property type="entry name" value="CHIT_BIND_RR_2"/>
    <property type="match status" value="1"/>
</dbReference>
<keyword evidence="1" id="KW-0193">Cuticle</keyword>
<dbReference type="EnsemblMetazoa" id="ACHR008398-RA">
    <property type="protein sequence ID" value="ACHR008398-PA"/>
    <property type="gene ID" value="ACHR008398"/>
</dbReference>
<reference evidence="3" key="2">
    <citation type="submission" date="2020-05" db="UniProtKB">
        <authorList>
            <consortium name="EnsemblMetazoa"/>
        </authorList>
    </citation>
    <scope>IDENTIFICATION</scope>
    <source>
        <strain evidence="3">ACHKN1017</strain>
    </source>
</reference>
<dbReference type="AlphaFoldDB" id="A0A182KCB1"/>
<protein>
    <submittedName>
        <fullName evidence="3">Uncharacterized protein</fullName>
    </submittedName>
</protein>
<evidence type="ECO:0000256" key="2">
    <source>
        <dbReference type="SAM" id="MobiDB-lite"/>
    </source>
</evidence>
<keyword evidence="4" id="KW-1185">Reference proteome</keyword>
<evidence type="ECO:0000313" key="4">
    <source>
        <dbReference type="Proteomes" id="UP000075881"/>
    </source>
</evidence>
<dbReference type="STRING" id="43041.A0A182KCB1"/>
<dbReference type="InterPro" id="IPR000618">
    <property type="entry name" value="Insect_cuticle"/>
</dbReference>
<feature type="compositionally biased region" description="Polar residues" evidence="2">
    <location>
        <begin position="162"/>
        <end position="171"/>
    </location>
</feature>
<sequence>MSPQFGIALCGVCSVFGAALNDNIDIDIKVDSDSALYHQGKTVEGSFNYGYNVPRRNYNQYQHKVKGPDGVTYGCYGFVDPTNGTHLYHYVSDLKGYRVVPPNQPTKVYTERVANSVANIYDSVGITYDWEKLYFPDVCRVLQKSKDERNELSIPRGFQVNDDGSVTQTTQKPKASAPPTTKRTAPPSPATRAPSAAPRSTRPTSTPRTSPATRRASSPPATPKPTTPRAATSPATRKATQKPTSKQTTPRAAPRPTTAAPRKQQPPATTRAPAPPVQTTQARTAPKNTFKPNNFPAPTPKPSGNKFGNNRDNFIGAPATNQAETLKPPQDLQAVGQDISELKLLLQMLLSTINTSPKSKAPADCDDNGSLGAVNPNAKQVFLPLVIVDSLPGGRGGASQGGLPGGSQFAIPSLGYGPSRCNTCG</sequence>
<feature type="compositionally biased region" description="Low complexity" evidence="2">
    <location>
        <begin position="172"/>
        <end position="219"/>
    </location>
</feature>
<name>A0A182KCB1_9DIPT</name>
<accession>A0A182KCB1</accession>
<dbReference type="GO" id="GO:0042302">
    <property type="term" value="F:structural constituent of cuticle"/>
    <property type="evidence" value="ECO:0007669"/>
    <property type="project" value="UniProtKB-UniRule"/>
</dbReference>
<proteinExistence type="predicted"/>
<dbReference type="VEuPathDB" id="VectorBase:ACHR008398"/>
<feature type="region of interest" description="Disordered" evidence="2">
    <location>
        <begin position="153"/>
        <end position="316"/>
    </location>
</feature>
<evidence type="ECO:0000313" key="3">
    <source>
        <dbReference type="EnsemblMetazoa" id="ACHR008398-PA"/>
    </source>
</evidence>
<dbReference type="Proteomes" id="UP000075881">
    <property type="component" value="Unassembled WGS sequence"/>
</dbReference>